<dbReference type="Pfam" id="PF24434">
    <property type="entry name" value="DUF7557"/>
    <property type="match status" value="1"/>
</dbReference>
<sequence>MPDYKNIKIHEGTHERLKSHGNMGESFDDLINRILDDWEDQDTRSDE</sequence>
<organism evidence="1 2">
    <name type="scientific">Haloferax mucosum ATCC BAA-1512</name>
    <dbReference type="NCBI Taxonomy" id="662479"/>
    <lineage>
        <taxon>Archaea</taxon>
        <taxon>Methanobacteriati</taxon>
        <taxon>Methanobacteriota</taxon>
        <taxon>Stenosarchaea group</taxon>
        <taxon>Halobacteria</taxon>
        <taxon>Halobacteriales</taxon>
        <taxon>Haloferacaceae</taxon>
        <taxon>Haloferax</taxon>
    </lineage>
</organism>
<name>M0I0N7_9EURY</name>
<keyword evidence="2" id="KW-1185">Reference proteome</keyword>
<evidence type="ECO:0000313" key="2">
    <source>
        <dbReference type="Proteomes" id="UP000011550"/>
    </source>
</evidence>
<reference evidence="1 2" key="1">
    <citation type="journal article" date="2014" name="PLoS Genet.">
        <title>Phylogenetically driven sequencing of extremely halophilic archaea reveals strategies for static and dynamic osmo-response.</title>
        <authorList>
            <person name="Becker E.A."/>
            <person name="Seitzer P.M."/>
            <person name="Tritt A."/>
            <person name="Larsen D."/>
            <person name="Krusor M."/>
            <person name="Yao A.I."/>
            <person name="Wu D."/>
            <person name="Madern D."/>
            <person name="Eisen J.A."/>
            <person name="Darling A.E."/>
            <person name="Facciotti M.T."/>
        </authorList>
    </citation>
    <scope>NUCLEOTIDE SEQUENCE [LARGE SCALE GENOMIC DNA]</scope>
    <source>
        <strain evidence="1 2">ATCC BAA-1512</strain>
    </source>
</reference>
<gene>
    <name evidence="1" type="ORF">C440_17016</name>
</gene>
<dbReference type="Proteomes" id="UP000011550">
    <property type="component" value="Unassembled WGS sequence"/>
</dbReference>
<proteinExistence type="predicted"/>
<protein>
    <submittedName>
        <fullName evidence="1">Uncharacterized protein</fullName>
    </submittedName>
</protein>
<dbReference type="AlphaFoldDB" id="M0I0N7"/>
<accession>M0I0N7</accession>
<dbReference type="PATRIC" id="fig|662479.7.peg.3454"/>
<dbReference type="EMBL" id="AOLN01000019">
    <property type="protein sequence ID" value="ELZ90400.1"/>
    <property type="molecule type" value="Genomic_DNA"/>
</dbReference>
<comment type="caution">
    <text evidence="1">The sequence shown here is derived from an EMBL/GenBank/DDBJ whole genome shotgun (WGS) entry which is preliminary data.</text>
</comment>
<dbReference type="InterPro" id="IPR055979">
    <property type="entry name" value="DUF7557"/>
</dbReference>
<evidence type="ECO:0000313" key="1">
    <source>
        <dbReference type="EMBL" id="ELZ90400.1"/>
    </source>
</evidence>